<evidence type="ECO:0000259" key="2">
    <source>
        <dbReference type="Pfam" id="PF00350"/>
    </source>
</evidence>
<name>A0A0G4ENU8_VITBC</name>
<keyword evidence="4" id="KW-1185">Reference proteome</keyword>
<proteinExistence type="predicted"/>
<dbReference type="OMA" id="HYNIIDN"/>
<dbReference type="InterPro" id="IPR045063">
    <property type="entry name" value="Dynamin_N"/>
</dbReference>
<dbReference type="InParanoid" id="A0A0G4ENU8"/>
<evidence type="ECO:0000313" key="3">
    <source>
        <dbReference type="EMBL" id="CEL99293.1"/>
    </source>
</evidence>
<feature type="compositionally biased region" description="Pro residues" evidence="1">
    <location>
        <begin position="964"/>
        <end position="1005"/>
    </location>
</feature>
<dbReference type="Gene3D" id="3.40.50.300">
    <property type="entry name" value="P-loop containing nucleotide triphosphate hydrolases"/>
    <property type="match status" value="1"/>
</dbReference>
<evidence type="ECO:0000256" key="1">
    <source>
        <dbReference type="SAM" id="MobiDB-lite"/>
    </source>
</evidence>
<accession>A0A0G4ENU8</accession>
<dbReference type="VEuPathDB" id="CryptoDB:Vbra_2954"/>
<organism evidence="3 4">
    <name type="scientific">Vitrella brassicaformis (strain CCMP3155)</name>
    <dbReference type="NCBI Taxonomy" id="1169540"/>
    <lineage>
        <taxon>Eukaryota</taxon>
        <taxon>Sar</taxon>
        <taxon>Alveolata</taxon>
        <taxon>Colpodellida</taxon>
        <taxon>Vitrellaceae</taxon>
        <taxon>Vitrella</taxon>
    </lineage>
</organism>
<dbReference type="InterPro" id="IPR027417">
    <property type="entry name" value="P-loop_NTPase"/>
</dbReference>
<feature type="compositionally biased region" description="Basic and acidic residues" evidence="1">
    <location>
        <begin position="620"/>
        <end position="638"/>
    </location>
</feature>
<reference evidence="3 4" key="1">
    <citation type="submission" date="2014-11" db="EMBL/GenBank/DDBJ databases">
        <authorList>
            <person name="Zhu J."/>
            <person name="Qi W."/>
            <person name="Song R."/>
        </authorList>
    </citation>
    <scope>NUCLEOTIDE SEQUENCE [LARGE SCALE GENOMIC DNA]</scope>
</reference>
<dbReference type="EMBL" id="CDMY01000277">
    <property type="protein sequence ID" value="CEL99293.1"/>
    <property type="molecule type" value="Genomic_DNA"/>
</dbReference>
<feature type="region of interest" description="Disordered" evidence="1">
    <location>
        <begin position="605"/>
        <end position="638"/>
    </location>
</feature>
<feature type="region of interest" description="Disordered" evidence="1">
    <location>
        <begin position="1299"/>
        <end position="1407"/>
    </location>
</feature>
<dbReference type="STRING" id="1169540.A0A0G4ENU8"/>
<dbReference type="Proteomes" id="UP000041254">
    <property type="component" value="Unassembled WGS sequence"/>
</dbReference>
<feature type="region of interest" description="Disordered" evidence="1">
    <location>
        <begin position="959"/>
        <end position="1042"/>
    </location>
</feature>
<feature type="compositionally biased region" description="Polar residues" evidence="1">
    <location>
        <begin position="605"/>
        <end position="619"/>
    </location>
</feature>
<feature type="region of interest" description="Disordered" evidence="1">
    <location>
        <begin position="464"/>
        <end position="506"/>
    </location>
</feature>
<feature type="compositionally biased region" description="Pro residues" evidence="1">
    <location>
        <begin position="1356"/>
        <end position="1368"/>
    </location>
</feature>
<feature type="domain" description="Dynamin N-terminal" evidence="2">
    <location>
        <begin position="70"/>
        <end position="208"/>
    </location>
</feature>
<evidence type="ECO:0000313" key="4">
    <source>
        <dbReference type="Proteomes" id="UP000041254"/>
    </source>
</evidence>
<feature type="compositionally biased region" description="Pro residues" evidence="1">
    <location>
        <begin position="1317"/>
        <end position="1328"/>
    </location>
</feature>
<feature type="compositionally biased region" description="Pro residues" evidence="1">
    <location>
        <begin position="1258"/>
        <end position="1276"/>
    </location>
</feature>
<feature type="region of interest" description="Disordered" evidence="1">
    <location>
        <begin position="1245"/>
        <end position="1283"/>
    </location>
</feature>
<protein>
    <recommendedName>
        <fullName evidence="2">Dynamin N-terminal domain-containing protein</fullName>
    </recommendedName>
</protein>
<feature type="compositionally biased region" description="Basic residues" evidence="1">
    <location>
        <begin position="473"/>
        <end position="485"/>
    </location>
</feature>
<dbReference type="OrthoDB" id="415706at2759"/>
<dbReference type="Pfam" id="PF00350">
    <property type="entry name" value="Dynamin_N"/>
    <property type="match status" value="1"/>
</dbReference>
<dbReference type="PhylomeDB" id="A0A0G4ENU8"/>
<dbReference type="SUPFAM" id="SSF52540">
    <property type="entry name" value="P-loop containing nucleoside triphosphate hydrolases"/>
    <property type="match status" value="1"/>
</dbReference>
<gene>
    <name evidence="3" type="ORF">Vbra_2954</name>
</gene>
<sequence>MEAPVETAALGRFSSHAFRVEGLEDVQSNKLETAKSIVGQMQSLQDANVLYQKCFQLLRLGGLEAEMPRLVVFGQQSMGKTTLLDYIMGGPIGYSSTTTGTTHPVIIMLKPSETSNITARFQGKDIELGDLHGVMKEEMSKTATISREELELEMAIPGGVHAVFVDLPGIKDDSKEGADLTRSVVRGYVRNNPNDLYVLVKKANDDPANWPWQLRDFIMMDPPRGLGLKGKQTIVVGTRAKEFLRNEKNDVKTQAELLDHVNKRAVTDPNGNALPLFLLELFSLTIEEKENLNFDQRKNRMQQQIMQGRLDVAELLEHSFEPSDPTTGAELFRHFDIDLFKQELNTKFQRLLNEQLGHLERRLLKKKIDLQKKITEAEDYLTESAPQSCREYIKLFLRELMQIVTELVTGNYTIFRLPESGDRFLQRWGGNLEDNLKEGHELALEIFPDNLQYDPAFLDKVMPVPNSPTGHNPRIRGKPTGRTSRRGSVPERGLAAPQGENGAGRSLPTIFQAQRGVMSNPPSPGHAGQSVQWRDDAAVPYPSQPATSRTPPPHMPALQVGQPVRVSIKGGFLLGTVVELPAPDAPLQVVQVTFVQRVVAPSPAAQNGALSPTETSQQDAPERHSHQTTETREIRQKPVEMNRIYPVSKLIQGYQLGQHQIQPYAGLYCWQVYFRPDGWEALQGVAVRSVHHPQAAGANAPNPFDTGIAVVLPIYRSPLPTGLQGGDGSYTVGLDDLWVDIPPPAQQQQQIDGMTVPHQIHPQPQWTVQEAIERNAAEAPPALHLIAGEFAQTKLLNQLSLTHLGRWLKFHLGTLEPDRHFSDHVLLQMMRSVRHVVDKADWEPLVADLLQANVRGGMLHLARLSACATAVALRRILRASVHEVVRLVEVGELAGSLAFLIKSNKFIEELQQAMEDYIKDKAFHCAETMRDLIFEQTHAIHFEMIEDFFEGCQHFERDFLGTVPPTPPPPPPPPPQHFYTQPPPPAAPQQPPQPPPAAGAPPPAAPAAAGAATSPTNPNPQAPMPVDEALPPPAPPAPAAGANAWGGFGFGAPAAPPPMAAPPPPNVHQMDEVVNRVKTALALRKQKLGITDIYTRHGKTSSLASDLIYDEVRIQFWACKMLLQAPLTTKLYMQFVKDIKDKSQHLAAEGRRSLSCESELEKCLQDILLCEKSGTGRPLPRTDEELLSYYGLSLDRSEAINRLHRARRSEEFVRNAIEGVGKLRHAIHRQGGVDFLMKLDIRTAVQPPHPHQPRKGGPLPPHTQPQPQPQPQPRPPAQQQQQTTTPDFLNADFFASTTTTAAPPAPQANPSREANAPPQPKVRPPQPSGQPWQSGAAGGTPMSGAGGMQMANHVGPNPPPAAAPPPAAVPVAAVAGAAGGSNPFPLEQRQPGVMPPHGHGTPSTAAN</sequence>